<accession>A0AAU9WRC2</accession>
<dbReference type="EMBL" id="CALNXJ010000019">
    <property type="protein sequence ID" value="CAH3122874.1"/>
    <property type="molecule type" value="Genomic_DNA"/>
</dbReference>
<dbReference type="SUPFAM" id="SSF56219">
    <property type="entry name" value="DNase I-like"/>
    <property type="match status" value="1"/>
</dbReference>
<dbReference type="InterPro" id="IPR036691">
    <property type="entry name" value="Endo/exonu/phosph_ase_sf"/>
</dbReference>
<organism evidence="1 2">
    <name type="scientific">Pocillopora meandrina</name>
    <dbReference type="NCBI Taxonomy" id="46732"/>
    <lineage>
        <taxon>Eukaryota</taxon>
        <taxon>Metazoa</taxon>
        <taxon>Cnidaria</taxon>
        <taxon>Anthozoa</taxon>
        <taxon>Hexacorallia</taxon>
        <taxon>Scleractinia</taxon>
        <taxon>Astrocoeniina</taxon>
        <taxon>Pocilloporidae</taxon>
        <taxon>Pocillopora</taxon>
    </lineage>
</organism>
<protein>
    <submittedName>
        <fullName evidence="1">Uncharacterized protein</fullName>
    </submittedName>
</protein>
<evidence type="ECO:0000313" key="1">
    <source>
        <dbReference type="EMBL" id="CAH3122874.1"/>
    </source>
</evidence>
<dbReference type="CDD" id="cd09076">
    <property type="entry name" value="L1-EN"/>
    <property type="match status" value="1"/>
</dbReference>
<comment type="caution">
    <text evidence="1">The sequence shown here is derived from an EMBL/GenBank/DDBJ whole genome shotgun (WGS) entry which is preliminary data.</text>
</comment>
<proteinExistence type="predicted"/>
<gene>
    <name evidence="1" type="ORF">PMEA_00009836</name>
</gene>
<sequence>MGKPRKETGRERIIIARFLRFSDRERVLKCGRKLKETGYKMYEDLLKEIHEMRKLQMEKLKNARKDGKRAYFSRSEPDKLSDIIFLQETYSTPDVFDSWKFQWLGDMYYSHGSNHSKGVLVLIRETLQFELKSVKKDSQGRFVIVEALVQDSPVLLINIYAPNNTHDAVDFYENLRTTLLESDYDQDYRFIMGVKQKKKDVVTKIRELMLDFNLVDIWRLRNPDKKRYTWKQNKPLVQRRLDY</sequence>
<keyword evidence="2" id="KW-1185">Reference proteome</keyword>
<dbReference type="AlphaFoldDB" id="A0AAU9WRC2"/>
<reference evidence="1 2" key="1">
    <citation type="submission" date="2022-05" db="EMBL/GenBank/DDBJ databases">
        <authorList>
            <consortium name="Genoscope - CEA"/>
            <person name="William W."/>
        </authorList>
    </citation>
    <scope>NUCLEOTIDE SEQUENCE [LARGE SCALE GENOMIC DNA]</scope>
</reference>
<dbReference type="Gene3D" id="3.60.10.10">
    <property type="entry name" value="Endonuclease/exonuclease/phosphatase"/>
    <property type="match status" value="1"/>
</dbReference>
<dbReference type="Proteomes" id="UP001159428">
    <property type="component" value="Unassembled WGS sequence"/>
</dbReference>
<evidence type="ECO:0000313" key="2">
    <source>
        <dbReference type="Proteomes" id="UP001159428"/>
    </source>
</evidence>
<name>A0AAU9WRC2_9CNID</name>